<gene>
    <name evidence="15" type="ORF">GGR21_000887</name>
</gene>
<dbReference type="InterPro" id="IPR036097">
    <property type="entry name" value="HisK_dim/P_sf"/>
</dbReference>
<feature type="domain" description="Histidine kinase" evidence="13">
    <location>
        <begin position="948"/>
        <end position="1163"/>
    </location>
</feature>
<dbReference type="InterPro" id="IPR018060">
    <property type="entry name" value="HTH_AraC"/>
</dbReference>
<keyword evidence="4" id="KW-0808">Transferase</keyword>
<dbReference type="PRINTS" id="PR00344">
    <property type="entry name" value="BCTRLSENSOR"/>
</dbReference>
<sequence length="1479" mass="170934">MRLKLLFSFFLIILTSLSSNAQERCFFEHYGPEDGLPQHTIMSILQDNKGFIWFSTWNGLCRFDGYNFYTYKIQLGDKYHMRSNRIDFITEDKYGYIWTLPYDMEPHRFDPRTEDFMGIRSLKEYEDFTFIASKIVTTKSGKTWLLSNNMGCVCVTDSSFSIEIYNTDNKRINGNTVYSIYEDSELNTWILTNNGLYSVSKDNKKVNSYFTEKAQTGSNPTQDFYSVMEQQDNIWFGSGNGRIWIHNKKSGQSELFQTNAKSEIRHIEAITGNEIVITTRNDGFFIYNTETKELKKYDKSNVKELRSDKILSTYIDRARNIWFEVDYQGVAKFNPQTREMKHFEMNTESSVSNVFPSNYFIFEDRENRVWIHPRGGGFGYYDPQKDQLMPFFNEPSSPNWKFSNMMHAAFSDQQGNLWLSTRSHGLDKVIFNNDVFKTITVDPNIHSTINNDVRSIFEDSRQNLWVSAKGGKVFVYDKNRVQKGYLCRNGKIEYGAPIEGITYCMTEDSKKNIWIGTKGEGVYKLIPAGDSYNIDHYSHLEEDLFSLSHNSVYAIFEDNKQRIWIGTYGGGLNLLDEKEKKFINYRNNLKNYPSQFGSQIRTLLADKFGNICIGTTLGLIMFSTDFDSPSDIDYKFYTRIPEDNESLSENDVYDICTTAGGETYFATFGGGLNKVTAVDMKGFPTKFRSYKTKDGLPSDVILTLTEDKEGKLWITSEGNLTKFDPEKNSFETYSEINRLIAGQNFSEGSRWTSQTGTIYLGYSKGVLSIDPANINKNTFKPYVALTRFQIANKDVPIGGGSPLKENIDDIEKIRLNYKQNFINIEFVALDYVEPKRISYAYKLDGVDGDWIITKEQRIANYNNLSPGKYIFRVKSTNSDGVWMDNEHVLHLEITPSFWQTGWSYLLYFLLIVAVLYAILRTLFVFYRLKDKVKLEQEQTEMKTRFFTDISHEIRTPLTMIVSPVENIIEDNTTPEEIKSQLQLVLKNTNRMQRMVNQILDFRKIQKQKLNIQETAIGEYVDDICKNFTKTAEYQNIKLQFNDNTNGEKIWIDRDNVEKLVFNLLSNAFKYTPDDKAIEINIFKAQKDNSIAIQVKDEGRGMSKEVLNKLFTRFASFNKDKSKPSTGIGLSIVKEVAEKHHAKIAVDSEVNKGSSFTILFPTGIEHFKDDENVNFVYTDTIKESEEEAGNLHKTSQETEGKQISVEEITEEKDKKETILVVEDDNDLRGFITTILEPYYNVLEAENGRTGYEFALKYMPDFILSDIMMPEMNGVEFLQEIRKNDKTSHIPFILLTAKTDLESKVDGLDYGADDYITKPFSVKYLRARIDNIIRQRKRLYESFSTEKQNAIVPIETIETDTETTELKITPQDEAFIRKIKEEVEKNIDNSDFVVDNLAAAVAMSRTVFFKKLKSLTGFAPIEFIRDIKIKHAAKLIATQQYTIKEVSFMIGIADTKYFTQCFKAVYNMTPSEYKNLQNRSK</sequence>
<name>A0A840CGA9_9BACT</name>
<evidence type="ECO:0000256" key="7">
    <source>
        <dbReference type="ARBA" id="ARBA00023125"/>
    </source>
</evidence>
<dbReference type="RefSeq" id="WP_183305924.1">
    <property type="nucleotide sequence ID" value="NZ_JACIEP010000002.1"/>
</dbReference>
<dbReference type="EMBL" id="JACIEP010000002">
    <property type="protein sequence ID" value="MBB4035000.1"/>
    <property type="molecule type" value="Genomic_DNA"/>
</dbReference>
<dbReference type="PANTHER" id="PTHR43547:SF2">
    <property type="entry name" value="HYBRID SIGNAL TRANSDUCTION HISTIDINE KINASE C"/>
    <property type="match status" value="1"/>
</dbReference>
<dbReference type="Pfam" id="PF02518">
    <property type="entry name" value="HATPase_c"/>
    <property type="match status" value="1"/>
</dbReference>
<dbReference type="GO" id="GO:0043565">
    <property type="term" value="F:sequence-specific DNA binding"/>
    <property type="evidence" value="ECO:0007669"/>
    <property type="project" value="InterPro"/>
</dbReference>
<dbReference type="Pfam" id="PF07494">
    <property type="entry name" value="Reg_prop"/>
    <property type="match status" value="3"/>
</dbReference>
<dbReference type="PROSITE" id="PS00041">
    <property type="entry name" value="HTH_ARAC_FAMILY_1"/>
    <property type="match status" value="1"/>
</dbReference>
<dbReference type="PROSITE" id="PS50110">
    <property type="entry name" value="RESPONSE_REGULATORY"/>
    <property type="match status" value="1"/>
</dbReference>
<evidence type="ECO:0000256" key="9">
    <source>
        <dbReference type="PROSITE-ProRule" id="PRU00169"/>
    </source>
</evidence>
<dbReference type="CDD" id="cd00082">
    <property type="entry name" value="HisKA"/>
    <property type="match status" value="1"/>
</dbReference>
<dbReference type="SMART" id="SM00388">
    <property type="entry name" value="HisKA"/>
    <property type="match status" value="1"/>
</dbReference>
<dbReference type="Pfam" id="PF00072">
    <property type="entry name" value="Response_reg"/>
    <property type="match status" value="1"/>
</dbReference>
<organism evidence="15 16">
    <name type="scientific">Dysgonomonas hofstadii</name>
    <dbReference type="NCBI Taxonomy" id="637886"/>
    <lineage>
        <taxon>Bacteria</taxon>
        <taxon>Pseudomonadati</taxon>
        <taxon>Bacteroidota</taxon>
        <taxon>Bacteroidia</taxon>
        <taxon>Bacteroidales</taxon>
        <taxon>Dysgonomonadaceae</taxon>
        <taxon>Dysgonomonas</taxon>
    </lineage>
</organism>
<feature type="domain" description="HTH araC/xylS-type" evidence="12">
    <location>
        <begin position="1375"/>
        <end position="1474"/>
    </location>
</feature>
<keyword evidence="3 9" id="KW-0597">Phosphoprotein</keyword>
<evidence type="ECO:0000256" key="1">
    <source>
        <dbReference type="ARBA" id="ARBA00000085"/>
    </source>
</evidence>
<dbReference type="GO" id="GO:0000155">
    <property type="term" value="F:phosphorelay sensor kinase activity"/>
    <property type="evidence" value="ECO:0007669"/>
    <property type="project" value="InterPro"/>
</dbReference>
<dbReference type="PROSITE" id="PS50109">
    <property type="entry name" value="HIS_KIN"/>
    <property type="match status" value="1"/>
</dbReference>
<feature type="transmembrane region" description="Helical" evidence="10">
    <location>
        <begin position="904"/>
        <end position="926"/>
    </location>
</feature>
<evidence type="ECO:0000256" key="5">
    <source>
        <dbReference type="ARBA" id="ARBA00022777"/>
    </source>
</evidence>
<keyword evidence="7 15" id="KW-0238">DNA-binding</keyword>
<dbReference type="SMART" id="SM00342">
    <property type="entry name" value="HTH_ARAC"/>
    <property type="match status" value="1"/>
</dbReference>
<dbReference type="InterPro" id="IPR005467">
    <property type="entry name" value="His_kinase_dom"/>
</dbReference>
<dbReference type="InterPro" id="IPR011006">
    <property type="entry name" value="CheY-like_superfamily"/>
</dbReference>
<dbReference type="SUPFAM" id="SSF47384">
    <property type="entry name" value="Homodimeric domain of signal transducing histidine kinase"/>
    <property type="match status" value="1"/>
</dbReference>
<keyword evidence="10" id="KW-0472">Membrane</keyword>
<dbReference type="SMART" id="SM00448">
    <property type="entry name" value="REC"/>
    <property type="match status" value="1"/>
</dbReference>
<dbReference type="InterPro" id="IPR003661">
    <property type="entry name" value="HisK_dim/P_dom"/>
</dbReference>
<dbReference type="PANTHER" id="PTHR43547">
    <property type="entry name" value="TWO-COMPONENT HISTIDINE KINASE"/>
    <property type="match status" value="1"/>
</dbReference>
<keyword evidence="5 15" id="KW-0418">Kinase</keyword>
<dbReference type="FunFam" id="1.10.287.130:FF:000045">
    <property type="entry name" value="Two-component system sensor histidine kinase/response regulator"/>
    <property type="match status" value="1"/>
</dbReference>
<dbReference type="Gene3D" id="2.130.10.10">
    <property type="entry name" value="YVTN repeat-like/Quinoprotein amine dehydrogenase"/>
    <property type="match status" value="3"/>
</dbReference>
<evidence type="ECO:0000256" key="2">
    <source>
        <dbReference type="ARBA" id="ARBA00012438"/>
    </source>
</evidence>
<keyword evidence="16" id="KW-1185">Reference proteome</keyword>
<dbReference type="Gene3D" id="3.40.50.2300">
    <property type="match status" value="1"/>
</dbReference>
<dbReference type="FunFam" id="2.60.40.10:FF:000791">
    <property type="entry name" value="Two-component system sensor histidine kinase/response regulator"/>
    <property type="match status" value="1"/>
</dbReference>
<evidence type="ECO:0000256" key="10">
    <source>
        <dbReference type="SAM" id="Phobius"/>
    </source>
</evidence>
<dbReference type="InterPro" id="IPR009057">
    <property type="entry name" value="Homeodomain-like_sf"/>
</dbReference>
<dbReference type="Pfam" id="PF12833">
    <property type="entry name" value="HTH_18"/>
    <property type="match status" value="1"/>
</dbReference>
<keyword evidence="6" id="KW-0805">Transcription regulation</keyword>
<reference evidence="15 16" key="1">
    <citation type="submission" date="2020-08" db="EMBL/GenBank/DDBJ databases">
        <title>Genomic Encyclopedia of Type Strains, Phase IV (KMG-IV): sequencing the most valuable type-strain genomes for metagenomic binning, comparative biology and taxonomic classification.</title>
        <authorList>
            <person name="Goeker M."/>
        </authorList>
    </citation>
    <scope>NUCLEOTIDE SEQUENCE [LARGE SCALE GENOMIC DNA]</scope>
    <source>
        <strain evidence="15 16">DSM 104969</strain>
    </source>
</reference>
<evidence type="ECO:0000313" key="15">
    <source>
        <dbReference type="EMBL" id="MBB4035000.1"/>
    </source>
</evidence>
<protein>
    <recommendedName>
        <fullName evidence="2">histidine kinase</fullName>
        <ecNumber evidence="2">2.7.13.3</ecNumber>
    </recommendedName>
</protein>
<dbReference type="SMART" id="SM00387">
    <property type="entry name" value="HATPase_c"/>
    <property type="match status" value="1"/>
</dbReference>
<evidence type="ECO:0000256" key="3">
    <source>
        <dbReference type="ARBA" id="ARBA00022553"/>
    </source>
</evidence>
<dbReference type="EC" id="2.7.13.3" evidence="2"/>
<dbReference type="InterPro" id="IPR011110">
    <property type="entry name" value="Reg_prop"/>
</dbReference>
<keyword evidence="8" id="KW-0804">Transcription</keyword>
<comment type="catalytic activity">
    <reaction evidence="1">
        <text>ATP + protein L-histidine = ADP + protein N-phospho-L-histidine.</text>
        <dbReference type="EC" id="2.7.13.3"/>
    </reaction>
</comment>
<dbReference type="SUPFAM" id="SSF52172">
    <property type="entry name" value="CheY-like"/>
    <property type="match status" value="1"/>
</dbReference>
<dbReference type="InterPro" id="IPR013783">
    <property type="entry name" value="Ig-like_fold"/>
</dbReference>
<evidence type="ECO:0000259" key="14">
    <source>
        <dbReference type="PROSITE" id="PS50110"/>
    </source>
</evidence>
<evidence type="ECO:0000256" key="6">
    <source>
        <dbReference type="ARBA" id="ARBA00023015"/>
    </source>
</evidence>
<evidence type="ECO:0000313" key="16">
    <source>
        <dbReference type="Proteomes" id="UP000555103"/>
    </source>
</evidence>
<dbReference type="InterPro" id="IPR036890">
    <property type="entry name" value="HATPase_C_sf"/>
</dbReference>
<dbReference type="Gene3D" id="1.10.287.130">
    <property type="match status" value="1"/>
</dbReference>
<dbReference type="Gene3D" id="2.60.40.10">
    <property type="entry name" value="Immunoglobulins"/>
    <property type="match status" value="1"/>
</dbReference>
<proteinExistence type="predicted"/>
<dbReference type="InterPro" id="IPR004358">
    <property type="entry name" value="Sig_transdc_His_kin-like_C"/>
</dbReference>
<dbReference type="Gene3D" id="1.10.10.60">
    <property type="entry name" value="Homeodomain-like"/>
    <property type="match status" value="1"/>
</dbReference>
<dbReference type="Pfam" id="PF07495">
    <property type="entry name" value="Y_Y_Y"/>
    <property type="match status" value="1"/>
</dbReference>
<dbReference type="Pfam" id="PF00512">
    <property type="entry name" value="HisKA"/>
    <property type="match status" value="1"/>
</dbReference>
<feature type="signal peptide" evidence="11">
    <location>
        <begin position="1"/>
        <end position="21"/>
    </location>
</feature>
<evidence type="ECO:0000256" key="8">
    <source>
        <dbReference type="ARBA" id="ARBA00023163"/>
    </source>
</evidence>
<dbReference type="InterPro" id="IPR011123">
    <property type="entry name" value="Y_Y_Y"/>
</dbReference>
<dbReference type="SUPFAM" id="SSF63829">
    <property type="entry name" value="Calcium-dependent phosphotriesterase"/>
    <property type="match status" value="2"/>
</dbReference>
<feature type="domain" description="Response regulatory" evidence="14">
    <location>
        <begin position="1216"/>
        <end position="1331"/>
    </location>
</feature>
<evidence type="ECO:0000256" key="11">
    <source>
        <dbReference type="SAM" id="SignalP"/>
    </source>
</evidence>
<dbReference type="Gene3D" id="3.30.565.10">
    <property type="entry name" value="Histidine kinase-like ATPase, C-terminal domain"/>
    <property type="match status" value="1"/>
</dbReference>
<evidence type="ECO:0000259" key="12">
    <source>
        <dbReference type="PROSITE" id="PS01124"/>
    </source>
</evidence>
<dbReference type="InterPro" id="IPR003594">
    <property type="entry name" value="HATPase_dom"/>
</dbReference>
<dbReference type="InterPro" id="IPR001789">
    <property type="entry name" value="Sig_transdc_resp-reg_receiver"/>
</dbReference>
<dbReference type="SUPFAM" id="SSF46689">
    <property type="entry name" value="Homeodomain-like"/>
    <property type="match status" value="1"/>
</dbReference>
<dbReference type="InterPro" id="IPR018062">
    <property type="entry name" value="HTH_AraC-typ_CS"/>
</dbReference>
<dbReference type="PROSITE" id="PS01124">
    <property type="entry name" value="HTH_ARAC_FAMILY_2"/>
    <property type="match status" value="1"/>
</dbReference>
<feature type="chain" id="PRO_5032585006" description="histidine kinase" evidence="11">
    <location>
        <begin position="22"/>
        <end position="1479"/>
    </location>
</feature>
<keyword evidence="11" id="KW-0732">Signal</keyword>
<evidence type="ECO:0000256" key="4">
    <source>
        <dbReference type="ARBA" id="ARBA00022679"/>
    </source>
</evidence>
<keyword evidence="10" id="KW-1133">Transmembrane helix</keyword>
<feature type="modified residue" description="4-aspartylphosphate" evidence="9">
    <location>
        <position position="1264"/>
    </location>
</feature>
<accession>A0A840CGA9</accession>
<evidence type="ECO:0000259" key="13">
    <source>
        <dbReference type="PROSITE" id="PS50109"/>
    </source>
</evidence>
<dbReference type="SUPFAM" id="SSF55874">
    <property type="entry name" value="ATPase domain of HSP90 chaperone/DNA topoisomerase II/histidine kinase"/>
    <property type="match status" value="1"/>
</dbReference>
<dbReference type="Proteomes" id="UP000555103">
    <property type="component" value="Unassembled WGS sequence"/>
</dbReference>
<comment type="caution">
    <text evidence="15">The sequence shown here is derived from an EMBL/GenBank/DDBJ whole genome shotgun (WGS) entry which is preliminary data.</text>
</comment>
<dbReference type="SUPFAM" id="SSF101898">
    <property type="entry name" value="NHL repeat"/>
    <property type="match status" value="1"/>
</dbReference>
<dbReference type="InterPro" id="IPR015943">
    <property type="entry name" value="WD40/YVTN_repeat-like_dom_sf"/>
</dbReference>
<keyword evidence="10" id="KW-0812">Transmembrane</keyword>
<dbReference type="FunFam" id="3.30.565.10:FF:000006">
    <property type="entry name" value="Sensor histidine kinase WalK"/>
    <property type="match status" value="1"/>
</dbReference>
<dbReference type="GO" id="GO:0003700">
    <property type="term" value="F:DNA-binding transcription factor activity"/>
    <property type="evidence" value="ECO:0007669"/>
    <property type="project" value="InterPro"/>
</dbReference>